<feature type="domain" description="Response regulatory" evidence="16">
    <location>
        <begin position="663"/>
        <end position="784"/>
    </location>
</feature>
<sequence>MTSGKTAPTRLLSNTGWSRLVYLCLLFVLAVPLEAAQTNLQNDGVHNIAPNIEIYEDPSGRRSPFEILSPEEADQWYRNDQDALNRGYDNTVVWLRFTLDASRSIHKQWDLVLANPLLDYIDLYQIFDDSGPRLLYRSGMARPFDNRLEDHRFFIFPLEVYGSTTYLMRIEAQATSIIPVHAYPENEFWSPLLKADILNWLYFGVILAMATYNLFLFVTVRDTSYLFYVLFISTFGLLQLSLDGYFYQYLWWNDRGFDYRINFWLAALAVIFAALFILRFLSLRQLSGRIARVMGAVIVVQLIYVGLTFQLEMDTFARLFAPNLILFMLLAIALAIYSWRRGIYAAKYFCLAWTLFGIGNLLFLGARSGWITLPFPPMFASKLGSFLETMLLSFALAHRIRSLRDERERERMRAEAQSQFLAQISHEIRTPLNGVLGMTDVLARTPLTDEQKTYVDTIQGSGASLLTLINDILDFSKIEAGKMELHREKVTLPILARQQLQLFRSQAEEKQLTLDLDIAAAVPEDVIIDVQRLRQILANLISNAIKFTDSGSITLSLALDTSGPRPQLVFRVRDTGIGIPLKAQENLFSLYHQVDPRRQFGSGTGLGLAICQQLVTLMGGSIEVRSEPDRGSEFTVRVPFDPVSGHTPIEVKSMTEAARTGLKVLVAEDNMVNQRVIEGLLSKLGHEVTLVRNGNEAVTERCKSDFDCDLVLMDCEMPDVDGYKATRFIREYEQSQGKPAIPIVALTAHALEDVRNRCLSAGMDDFLTKPINTRLLTRVLARLV</sequence>
<reference evidence="17" key="1">
    <citation type="journal article" date="2014" name="Int. J. Syst. Evol. Microbiol.">
        <title>Complete genome sequence of Corynebacterium casei LMG S-19264T (=DSM 44701T), isolated from a smear-ripened cheese.</title>
        <authorList>
            <consortium name="US DOE Joint Genome Institute (JGI-PGF)"/>
            <person name="Walter F."/>
            <person name="Albersmeier A."/>
            <person name="Kalinowski J."/>
            <person name="Ruckert C."/>
        </authorList>
    </citation>
    <scope>NUCLEOTIDE SEQUENCE</scope>
    <source>
        <strain evidence="17">KCTC 22169</strain>
    </source>
</reference>
<feature type="transmembrane region" description="Helical" evidence="14">
    <location>
        <begin position="262"/>
        <end position="281"/>
    </location>
</feature>
<dbReference type="PANTHER" id="PTHR43047:SF72">
    <property type="entry name" value="OSMOSENSING HISTIDINE PROTEIN KINASE SLN1"/>
    <property type="match status" value="1"/>
</dbReference>
<dbReference type="CDD" id="cd00082">
    <property type="entry name" value="HisKA"/>
    <property type="match status" value="1"/>
</dbReference>
<keyword evidence="9" id="KW-0067">ATP-binding</keyword>
<name>A0A918K409_9GAMM</name>
<evidence type="ECO:0000256" key="6">
    <source>
        <dbReference type="ARBA" id="ARBA00022692"/>
    </source>
</evidence>
<keyword evidence="5" id="KW-0808">Transferase</keyword>
<dbReference type="InterPro" id="IPR011623">
    <property type="entry name" value="7TMR_DISM_rcpt_extracell_dom1"/>
</dbReference>
<dbReference type="GO" id="GO:0005886">
    <property type="term" value="C:plasma membrane"/>
    <property type="evidence" value="ECO:0007669"/>
    <property type="project" value="TreeGrafter"/>
</dbReference>
<dbReference type="SMART" id="SM00448">
    <property type="entry name" value="REC"/>
    <property type="match status" value="1"/>
</dbReference>
<feature type="transmembrane region" description="Helical" evidence="14">
    <location>
        <begin position="348"/>
        <end position="366"/>
    </location>
</feature>
<dbReference type="Pfam" id="PF00512">
    <property type="entry name" value="HisKA"/>
    <property type="match status" value="1"/>
</dbReference>
<feature type="transmembrane region" description="Helical" evidence="14">
    <location>
        <begin position="317"/>
        <end position="336"/>
    </location>
</feature>
<evidence type="ECO:0000259" key="16">
    <source>
        <dbReference type="PROSITE" id="PS50110"/>
    </source>
</evidence>
<evidence type="ECO:0000256" key="11">
    <source>
        <dbReference type="ARBA" id="ARBA00023012"/>
    </source>
</evidence>
<keyword evidence="4 13" id="KW-0597">Phosphoprotein</keyword>
<dbReference type="EC" id="2.7.13.3" evidence="3"/>
<dbReference type="AlphaFoldDB" id="A0A918K409"/>
<evidence type="ECO:0000256" key="12">
    <source>
        <dbReference type="ARBA" id="ARBA00023136"/>
    </source>
</evidence>
<evidence type="ECO:0000256" key="13">
    <source>
        <dbReference type="PROSITE-ProRule" id="PRU00169"/>
    </source>
</evidence>
<dbReference type="InterPro" id="IPR001789">
    <property type="entry name" value="Sig_transdc_resp-reg_receiver"/>
</dbReference>
<dbReference type="CDD" id="cd17546">
    <property type="entry name" value="REC_hyHK_CKI1_RcsC-like"/>
    <property type="match status" value="1"/>
</dbReference>
<feature type="transmembrane region" description="Helical" evidence="14">
    <location>
        <begin position="225"/>
        <end position="242"/>
    </location>
</feature>
<evidence type="ECO:0000313" key="17">
    <source>
        <dbReference type="EMBL" id="GGX48204.1"/>
    </source>
</evidence>
<dbReference type="InterPro" id="IPR011006">
    <property type="entry name" value="CheY-like_superfamily"/>
</dbReference>
<feature type="domain" description="Histidine kinase" evidence="15">
    <location>
        <begin position="423"/>
        <end position="642"/>
    </location>
</feature>
<evidence type="ECO:0000256" key="14">
    <source>
        <dbReference type="SAM" id="Phobius"/>
    </source>
</evidence>
<dbReference type="InterPro" id="IPR005467">
    <property type="entry name" value="His_kinase_dom"/>
</dbReference>
<dbReference type="Gene3D" id="1.10.287.130">
    <property type="match status" value="1"/>
</dbReference>
<dbReference type="CDD" id="cd16922">
    <property type="entry name" value="HATPase_EvgS-ArcB-TorS-like"/>
    <property type="match status" value="1"/>
</dbReference>
<dbReference type="SMART" id="SM00388">
    <property type="entry name" value="HisKA"/>
    <property type="match status" value="1"/>
</dbReference>
<proteinExistence type="predicted"/>
<dbReference type="GO" id="GO:0009927">
    <property type="term" value="F:histidine phosphotransfer kinase activity"/>
    <property type="evidence" value="ECO:0007669"/>
    <property type="project" value="TreeGrafter"/>
</dbReference>
<dbReference type="Pfam" id="PF07696">
    <property type="entry name" value="7TMR-DISMED2"/>
    <property type="match status" value="1"/>
</dbReference>
<dbReference type="FunFam" id="1.10.287.130:FF:000004">
    <property type="entry name" value="Ethylene receptor 1"/>
    <property type="match status" value="1"/>
</dbReference>
<evidence type="ECO:0000256" key="3">
    <source>
        <dbReference type="ARBA" id="ARBA00012438"/>
    </source>
</evidence>
<dbReference type="InterPro" id="IPR036097">
    <property type="entry name" value="HisK_dim/P_sf"/>
</dbReference>
<dbReference type="SUPFAM" id="SSF52172">
    <property type="entry name" value="CheY-like"/>
    <property type="match status" value="1"/>
</dbReference>
<evidence type="ECO:0000256" key="4">
    <source>
        <dbReference type="ARBA" id="ARBA00022553"/>
    </source>
</evidence>
<dbReference type="Pfam" id="PF00072">
    <property type="entry name" value="Response_reg"/>
    <property type="match status" value="1"/>
</dbReference>
<keyword evidence="11" id="KW-0902">Two-component regulatory system</keyword>
<evidence type="ECO:0000256" key="2">
    <source>
        <dbReference type="ARBA" id="ARBA00004370"/>
    </source>
</evidence>
<feature type="transmembrane region" description="Helical" evidence="14">
    <location>
        <begin position="293"/>
        <end position="311"/>
    </location>
</feature>
<dbReference type="Pfam" id="PF07695">
    <property type="entry name" value="7TMR-DISM_7TM"/>
    <property type="match status" value="1"/>
</dbReference>
<dbReference type="InterPro" id="IPR004358">
    <property type="entry name" value="Sig_transdc_His_kin-like_C"/>
</dbReference>
<evidence type="ECO:0000256" key="1">
    <source>
        <dbReference type="ARBA" id="ARBA00000085"/>
    </source>
</evidence>
<evidence type="ECO:0000313" key="18">
    <source>
        <dbReference type="Proteomes" id="UP000626148"/>
    </source>
</evidence>
<dbReference type="Gene3D" id="3.30.565.10">
    <property type="entry name" value="Histidine kinase-like ATPase, C-terminal domain"/>
    <property type="match status" value="1"/>
</dbReference>
<dbReference type="Proteomes" id="UP000626148">
    <property type="component" value="Unassembled WGS sequence"/>
</dbReference>
<dbReference type="SUPFAM" id="SSF47384">
    <property type="entry name" value="Homodimeric domain of signal transducing histidine kinase"/>
    <property type="match status" value="1"/>
</dbReference>
<feature type="transmembrane region" description="Helical" evidence="14">
    <location>
        <begin position="200"/>
        <end position="218"/>
    </location>
</feature>
<evidence type="ECO:0000256" key="8">
    <source>
        <dbReference type="ARBA" id="ARBA00022777"/>
    </source>
</evidence>
<evidence type="ECO:0000256" key="9">
    <source>
        <dbReference type="ARBA" id="ARBA00022840"/>
    </source>
</evidence>
<keyword evidence="8 17" id="KW-0418">Kinase</keyword>
<dbReference type="FunFam" id="3.30.565.10:FF:000010">
    <property type="entry name" value="Sensor histidine kinase RcsC"/>
    <property type="match status" value="1"/>
</dbReference>
<keyword evidence="6 14" id="KW-0812">Transmembrane</keyword>
<dbReference type="Gene3D" id="3.40.50.2300">
    <property type="match status" value="1"/>
</dbReference>
<dbReference type="EMBL" id="BMXR01000003">
    <property type="protein sequence ID" value="GGX48204.1"/>
    <property type="molecule type" value="Genomic_DNA"/>
</dbReference>
<dbReference type="PROSITE" id="PS50109">
    <property type="entry name" value="HIS_KIN"/>
    <property type="match status" value="1"/>
</dbReference>
<feature type="modified residue" description="4-aspartylphosphate" evidence="13">
    <location>
        <position position="714"/>
    </location>
</feature>
<dbReference type="GO" id="GO:0000155">
    <property type="term" value="F:phosphorelay sensor kinase activity"/>
    <property type="evidence" value="ECO:0007669"/>
    <property type="project" value="InterPro"/>
</dbReference>
<accession>A0A918K409</accession>
<evidence type="ECO:0000256" key="5">
    <source>
        <dbReference type="ARBA" id="ARBA00022679"/>
    </source>
</evidence>
<comment type="catalytic activity">
    <reaction evidence="1">
        <text>ATP + protein L-histidine = ADP + protein N-phospho-L-histidine.</text>
        <dbReference type="EC" id="2.7.13.3"/>
    </reaction>
</comment>
<dbReference type="SMART" id="SM00387">
    <property type="entry name" value="HATPase_c"/>
    <property type="match status" value="1"/>
</dbReference>
<comment type="caution">
    <text evidence="17">The sequence shown here is derived from an EMBL/GenBank/DDBJ whole genome shotgun (WGS) entry which is preliminary data.</text>
</comment>
<dbReference type="InterPro" id="IPR003661">
    <property type="entry name" value="HisK_dim/P_dom"/>
</dbReference>
<gene>
    <name evidence="17" type="primary">ladS</name>
    <name evidence="17" type="ORF">GCM10007392_13880</name>
</gene>
<dbReference type="Pfam" id="PF02518">
    <property type="entry name" value="HATPase_c"/>
    <property type="match status" value="1"/>
</dbReference>
<evidence type="ECO:0000256" key="7">
    <source>
        <dbReference type="ARBA" id="ARBA00022741"/>
    </source>
</evidence>
<protein>
    <recommendedName>
        <fullName evidence="3">histidine kinase</fullName>
        <ecNumber evidence="3">2.7.13.3</ecNumber>
    </recommendedName>
</protein>
<keyword evidence="7" id="KW-0547">Nucleotide-binding</keyword>
<dbReference type="GO" id="GO:0005524">
    <property type="term" value="F:ATP binding"/>
    <property type="evidence" value="ECO:0007669"/>
    <property type="project" value="UniProtKB-KW"/>
</dbReference>
<dbReference type="RefSeq" id="WP_189607791.1">
    <property type="nucleotide sequence ID" value="NZ_BMXR01000003.1"/>
</dbReference>
<keyword evidence="12 14" id="KW-0472">Membrane</keyword>
<dbReference type="InterPro" id="IPR003594">
    <property type="entry name" value="HATPase_dom"/>
</dbReference>
<dbReference type="PANTHER" id="PTHR43047">
    <property type="entry name" value="TWO-COMPONENT HISTIDINE PROTEIN KINASE"/>
    <property type="match status" value="1"/>
</dbReference>
<comment type="subcellular location">
    <subcellularLocation>
        <location evidence="2">Membrane</location>
    </subcellularLocation>
</comment>
<organism evidence="17 18">
    <name type="scientific">Saccharospirillum salsuginis</name>
    <dbReference type="NCBI Taxonomy" id="418750"/>
    <lineage>
        <taxon>Bacteria</taxon>
        <taxon>Pseudomonadati</taxon>
        <taxon>Pseudomonadota</taxon>
        <taxon>Gammaproteobacteria</taxon>
        <taxon>Oceanospirillales</taxon>
        <taxon>Saccharospirillaceae</taxon>
        <taxon>Saccharospirillum</taxon>
    </lineage>
</organism>
<dbReference type="PROSITE" id="PS50110">
    <property type="entry name" value="RESPONSE_REGULATORY"/>
    <property type="match status" value="1"/>
</dbReference>
<keyword evidence="10 14" id="KW-1133">Transmembrane helix</keyword>
<dbReference type="InterPro" id="IPR036890">
    <property type="entry name" value="HATPase_C_sf"/>
</dbReference>
<reference evidence="17" key="2">
    <citation type="submission" date="2020-09" db="EMBL/GenBank/DDBJ databases">
        <authorList>
            <person name="Sun Q."/>
            <person name="Kim S."/>
        </authorList>
    </citation>
    <scope>NUCLEOTIDE SEQUENCE</scope>
    <source>
        <strain evidence="17">KCTC 22169</strain>
    </source>
</reference>
<evidence type="ECO:0000256" key="10">
    <source>
        <dbReference type="ARBA" id="ARBA00022989"/>
    </source>
</evidence>
<evidence type="ECO:0000259" key="15">
    <source>
        <dbReference type="PROSITE" id="PS50109"/>
    </source>
</evidence>
<dbReference type="PRINTS" id="PR00344">
    <property type="entry name" value="BCTRLSENSOR"/>
</dbReference>
<dbReference type="Gene3D" id="2.60.40.2380">
    <property type="match status" value="1"/>
</dbReference>
<keyword evidence="18" id="KW-1185">Reference proteome</keyword>
<dbReference type="InterPro" id="IPR011622">
    <property type="entry name" value="7TMR_DISM_rcpt_extracell_dom2"/>
</dbReference>
<dbReference type="SUPFAM" id="SSF55874">
    <property type="entry name" value="ATPase domain of HSP90 chaperone/DNA topoisomerase II/histidine kinase"/>
    <property type="match status" value="1"/>
</dbReference>